<name>A0AAJ0BZM9_9PEZI</name>
<comment type="caution">
    <text evidence="2">The sequence shown here is derived from an EMBL/GenBank/DDBJ whole genome shotgun (WGS) entry which is preliminary data.</text>
</comment>
<feature type="compositionally biased region" description="Low complexity" evidence="1">
    <location>
        <begin position="138"/>
        <end position="151"/>
    </location>
</feature>
<dbReference type="RefSeq" id="XP_060283681.1">
    <property type="nucleotide sequence ID" value="XM_060432997.1"/>
</dbReference>
<organism evidence="2 3">
    <name type="scientific">Phialemonium atrogriseum</name>
    <dbReference type="NCBI Taxonomy" id="1093897"/>
    <lineage>
        <taxon>Eukaryota</taxon>
        <taxon>Fungi</taxon>
        <taxon>Dikarya</taxon>
        <taxon>Ascomycota</taxon>
        <taxon>Pezizomycotina</taxon>
        <taxon>Sordariomycetes</taxon>
        <taxon>Sordariomycetidae</taxon>
        <taxon>Cephalothecales</taxon>
        <taxon>Cephalothecaceae</taxon>
        <taxon>Phialemonium</taxon>
    </lineage>
</organism>
<sequence>MADSPITTPKRKRSQLLTDTAPSLNTTKFSFAVPPSSPEDGSNSPRTRVAHRFRGLALEGGGGVTDKGSDFSHDAMQEDTDVGVRKRVRLPEVDQLSPELYETRQLAAAIAETPTEAAVASEPLPVQDGAKTDEGQGRTVTHTDTVTTHRTFPLVANEAGHKPRSPRAASPNRPRSGSPPLTTSASALEEGVVEPIRAALTWHEDEITVYDPDDSDDDGTGINGIGFKPTPAIAHARTMRRKQQLAEYRKREEREARARRSQRRRGSPAAGMAEVKARAERRRVRFMEAAG</sequence>
<evidence type="ECO:0000313" key="3">
    <source>
        <dbReference type="Proteomes" id="UP001244011"/>
    </source>
</evidence>
<keyword evidence="3" id="KW-1185">Reference proteome</keyword>
<feature type="compositionally biased region" description="Acidic residues" evidence="1">
    <location>
        <begin position="208"/>
        <end position="219"/>
    </location>
</feature>
<protein>
    <submittedName>
        <fullName evidence="2">Uncharacterized protein</fullName>
    </submittedName>
</protein>
<dbReference type="GeneID" id="85316184"/>
<evidence type="ECO:0000313" key="2">
    <source>
        <dbReference type="EMBL" id="KAK1767468.1"/>
    </source>
</evidence>
<feature type="compositionally biased region" description="Basic and acidic residues" evidence="1">
    <location>
        <begin position="67"/>
        <end position="76"/>
    </location>
</feature>
<feature type="compositionally biased region" description="Low complexity" evidence="1">
    <location>
        <begin position="166"/>
        <end position="180"/>
    </location>
</feature>
<dbReference type="EMBL" id="MU839008">
    <property type="protein sequence ID" value="KAK1767468.1"/>
    <property type="molecule type" value="Genomic_DNA"/>
</dbReference>
<accession>A0AAJ0BZM9</accession>
<feature type="region of interest" description="Disordered" evidence="1">
    <location>
        <begin position="113"/>
        <end position="192"/>
    </location>
</feature>
<reference evidence="2" key="1">
    <citation type="submission" date="2023-06" db="EMBL/GenBank/DDBJ databases">
        <title>Genome-scale phylogeny and comparative genomics of the fungal order Sordariales.</title>
        <authorList>
            <consortium name="Lawrence Berkeley National Laboratory"/>
            <person name="Hensen N."/>
            <person name="Bonometti L."/>
            <person name="Westerberg I."/>
            <person name="Brannstrom I.O."/>
            <person name="Guillou S."/>
            <person name="Cros-Aarteil S."/>
            <person name="Calhoun S."/>
            <person name="Haridas S."/>
            <person name="Kuo A."/>
            <person name="Mondo S."/>
            <person name="Pangilinan J."/>
            <person name="Riley R."/>
            <person name="Labutti K."/>
            <person name="Andreopoulos B."/>
            <person name="Lipzen A."/>
            <person name="Chen C."/>
            <person name="Yanf M."/>
            <person name="Daum C."/>
            <person name="Ng V."/>
            <person name="Clum A."/>
            <person name="Steindorff A."/>
            <person name="Ohm R."/>
            <person name="Martin F."/>
            <person name="Silar P."/>
            <person name="Natvig D."/>
            <person name="Lalanne C."/>
            <person name="Gautier V."/>
            <person name="Ament-Velasquez S.L."/>
            <person name="Kruys A."/>
            <person name="Hutchinson M.I."/>
            <person name="Powell A.J."/>
            <person name="Barry K."/>
            <person name="Miller A.N."/>
            <person name="Grigoriev I.V."/>
            <person name="Debuchy R."/>
            <person name="Gladieux P."/>
            <person name="Thoren M.H."/>
            <person name="Johannesson H."/>
        </authorList>
    </citation>
    <scope>NUCLEOTIDE SEQUENCE</scope>
    <source>
        <strain evidence="2">8032-3</strain>
    </source>
</reference>
<evidence type="ECO:0000256" key="1">
    <source>
        <dbReference type="SAM" id="MobiDB-lite"/>
    </source>
</evidence>
<dbReference type="Proteomes" id="UP001244011">
    <property type="component" value="Unassembled WGS sequence"/>
</dbReference>
<feature type="region of interest" description="Disordered" evidence="1">
    <location>
        <begin position="208"/>
        <end position="230"/>
    </location>
</feature>
<feature type="compositionally biased region" description="Polar residues" evidence="1">
    <location>
        <begin position="15"/>
        <end position="29"/>
    </location>
</feature>
<feature type="compositionally biased region" description="Basic and acidic residues" evidence="1">
    <location>
        <begin position="247"/>
        <end position="258"/>
    </location>
</feature>
<proteinExistence type="predicted"/>
<feature type="region of interest" description="Disordered" evidence="1">
    <location>
        <begin position="1"/>
        <end position="86"/>
    </location>
</feature>
<dbReference type="AlphaFoldDB" id="A0AAJ0BZM9"/>
<feature type="region of interest" description="Disordered" evidence="1">
    <location>
        <begin position="243"/>
        <end position="278"/>
    </location>
</feature>
<gene>
    <name evidence="2" type="ORF">QBC33DRAFT_69306</name>
</gene>